<keyword evidence="1 2" id="KW-0456">Lyase</keyword>
<dbReference type="CDD" id="cd00408">
    <property type="entry name" value="DHDPS-like"/>
    <property type="match status" value="1"/>
</dbReference>
<dbReference type="SMART" id="SM01130">
    <property type="entry name" value="DHDPS"/>
    <property type="match status" value="1"/>
</dbReference>
<evidence type="ECO:0000256" key="2">
    <source>
        <dbReference type="PIRNR" id="PIRNR001365"/>
    </source>
</evidence>
<comment type="similarity">
    <text evidence="2">Belongs to the DapA family.</text>
</comment>
<feature type="active site" description="Schiff-base intermediate with substrate" evidence="3">
    <location>
        <position position="172"/>
    </location>
</feature>
<dbReference type="PANTHER" id="PTHR12128:SF67">
    <property type="entry name" value="BLR3884 PROTEIN"/>
    <property type="match status" value="1"/>
</dbReference>
<keyword evidence="6" id="KW-1185">Reference proteome</keyword>
<feature type="binding site" evidence="4">
    <location>
        <position position="50"/>
    </location>
    <ligand>
        <name>pyruvate</name>
        <dbReference type="ChEBI" id="CHEBI:15361"/>
    </ligand>
</feature>
<feature type="binding site" evidence="4">
    <location>
        <position position="213"/>
    </location>
    <ligand>
        <name>pyruvate</name>
        <dbReference type="ChEBI" id="CHEBI:15361"/>
    </ligand>
</feature>
<evidence type="ECO:0000313" key="5">
    <source>
        <dbReference type="EMBL" id="SFD13353.1"/>
    </source>
</evidence>
<dbReference type="PRINTS" id="PR00146">
    <property type="entry name" value="DHPICSNTHASE"/>
</dbReference>
<proteinExistence type="inferred from homology"/>
<dbReference type="Proteomes" id="UP000198728">
    <property type="component" value="Unassembled WGS sequence"/>
</dbReference>
<evidence type="ECO:0000256" key="4">
    <source>
        <dbReference type="PIRSR" id="PIRSR001365-2"/>
    </source>
</evidence>
<dbReference type="RefSeq" id="WP_093362540.1">
    <property type="nucleotide sequence ID" value="NZ_FOLG01000016.1"/>
</dbReference>
<protein>
    <submittedName>
        <fullName evidence="5">4-hydroxy-tetrahydrodipicolinate synthase</fullName>
    </submittedName>
</protein>
<dbReference type="AlphaFoldDB" id="A0A1I1Q290"/>
<name>A0A1I1Q290_9RHOB</name>
<dbReference type="SUPFAM" id="SSF51569">
    <property type="entry name" value="Aldolase"/>
    <property type="match status" value="1"/>
</dbReference>
<sequence length="295" mass="30773">MRADTDLSGVVAALVTPFDSRHEVDVAGLAAHAGRMLHQGCSFISPFGTTGEGASLSTAQKSAVLTALVESGIDAARMIPGVITSTVDDAAQMVRHIADLGCRAALVIPPFYYDPSGDDGVADFYEAAIARAGAPEIDIILYNFPHFSGVTFTPALVRAVQARLGDRVVGIKDSTGDLKGGLALIDAFPELSIFTGSDAILPQMVAAGGAGMIGGMVNLYAAEAVRLARGEADEEERSRARRRIEIVDGNGGLAVLKAILAKTYDSPAFGRFLPPLRAIASERMLAIEAMLAEGD</sequence>
<gene>
    <name evidence="5" type="ORF">SAMN04488094_11661</name>
</gene>
<dbReference type="InterPro" id="IPR002220">
    <property type="entry name" value="DapA-like"/>
</dbReference>
<dbReference type="OrthoDB" id="9782828at2"/>
<dbReference type="GO" id="GO:0008840">
    <property type="term" value="F:4-hydroxy-tetrahydrodipicolinate synthase activity"/>
    <property type="evidence" value="ECO:0007669"/>
    <property type="project" value="TreeGrafter"/>
</dbReference>
<dbReference type="PIRSF" id="PIRSF001365">
    <property type="entry name" value="DHDPS"/>
    <property type="match status" value="1"/>
</dbReference>
<accession>A0A1I1Q290</accession>
<evidence type="ECO:0000313" key="6">
    <source>
        <dbReference type="Proteomes" id="UP000198728"/>
    </source>
</evidence>
<dbReference type="PANTHER" id="PTHR12128">
    <property type="entry name" value="DIHYDRODIPICOLINATE SYNTHASE"/>
    <property type="match status" value="1"/>
</dbReference>
<reference evidence="5 6" key="1">
    <citation type="submission" date="2016-10" db="EMBL/GenBank/DDBJ databases">
        <authorList>
            <person name="de Groot N.N."/>
        </authorList>
    </citation>
    <scope>NUCLEOTIDE SEQUENCE [LARGE SCALE GENOMIC DNA]</scope>
    <source>
        <strain evidence="5 6">DSM 19548</strain>
    </source>
</reference>
<dbReference type="EMBL" id="FOLG01000016">
    <property type="protein sequence ID" value="SFD13353.1"/>
    <property type="molecule type" value="Genomic_DNA"/>
</dbReference>
<evidence type="ECO:0000256" key="1">
    <source>
        <dbReference type="ARBA" id="ARBA00023239"/>
    </source>
</evidence>
<dbReference type="Gene3D" id="3.20.20.70">
    <property type="entry name" value="Aldolase class I"/>
    <property type="match status" value="1"/>
</dbReference>
<dbReference type="Pfam" id="PF00701">
    <property type="entry name" value="DHDPS"/>
    <property type="match status" value="1"/>
</dbReference>
<evidence type="ECO:0000256" key="3">
    <source>
        <dbReference type="PIRSR" id="PIRSR001365-1"/>
    </source>
</evidence>
<dbReference type="STRING" id="441112.SAMN04488094_11661"/>
<dbReference type="InterPro" id="IPR013785">
    <property type="entry name" value="Aldolase_TIM"/>
</dbReference>
<feature type="active site" description="Proton donor/acceptor" evidence="3">
    <location>
        <position position="142"/>
    </location>
</feature>
<organism evidence="5 6">
    <name type="scientific">Tropicimonas isoalkanivorans</name>
    <dbReference type="NCBI Taxonomy" id="441112"/>
    <lineage>
        <taxon>Bacteria</taxon>
        <taxon>Pseudomonadati</taxon>
        <taxon>Pseudomonadota</taxon>
        <taxon>Alphaproteobacteria</taxon>
        <taxon>Rhodobacterales</taxon>
        <taxon>Roseobacteraceae</taxon>
        <taxon>Tropicimonas</taxon>
    </lineage>
</organism>